<dbReference type="InterPro" id="IPR046342">
    <property type="entry name" value="CBS_dom_sf"/>
</dbReference>
<dbReference type="Proteomes" id="UP001595846">
    <property type="component" value="Unassembled WGS sequence"/>
</dbReference>
<keyword evidence="5" id="KW-1185">Reference proteome</keyword>
<dbReference type="GeneID" id="73904055"/>
<gene>
    <name evidence="4" type="ORF">ACFOUR_08095</name>
</gene>
<dbReference type="Gene3D" id="3.10.580.10">
    <property type="entry name" value="CBS-domain"/>
    <property type="match status" value="1"/>
</dbReference>
<dbReference type="CDD" id="cd17775">
    <property type="entry name" value="CBS_pair_bact_arch"/>
    <property type="match status" value="1"/>
</dbReference>
<dbReference type="PROSITE" id="PS51371">
    <property type="entry name" value="CBS"/>
    <property type="match status" value="2"/>
</dbReference>
<accession>A0ABD5NNS1</accession>
<dbReference type="PANTHER" id="PTHR43080:SF2">
    <property type="entry name" value="CBS DOMAIN-CONTAINING PROTEIN"/>
    <property type="match status" value="1"/>
</dbReference>
<keyword evidence="1 2" id="KW-0129">CBS domain</keyword>
<evidence type="ECO:0000256" key="1">
    <source>
        <dbReference type="ARBA" id="ARBA00023122"/>
    </source>
</evidence>
<feature type="domain" description="CBS" evidence="3">
    <location>
        <begin position="72"/>
        <end position="129"/>
    </location>
</feature>
<dbReference type="PANTHER" id="PTHR43080">
    <property type="entry name" value="CBS DOMAIN-CONTAINING PROTEIN CBSX3, MITOCHONDRIAL"/>
    <property type="match status" value="1"/>
</dbReference>
<dbReference type="EMBL" id="JBHSAQ010000003">
    <property type="protein sequence ID" value="MFC3958328.1"/>
    <property type="molecule type" value="Genomic_DNA"/>
</dbReference>
<comment type="caution">
    <text evidence="4">The sequence shown here is derived from an EMBL/GenBank/DDBJ whole genome shotgun (WGS) entry which is preliminary data.</text>
</comment>
<reference evidence="4 5" key="1">
    <citation type="journal article" date="2019" name="Int. J. Syst. Evol. Microbiol.">
        <title>The Global Catalogue of Microorganisms (GCM) 10K type strain sequencing project: providing services to taxonomists for standard genome sequencing and annotation.</title>
        <authorList>
            <consortium name="The Broad Institute Genomics Platform"/>
            <consortium name="The Broad Institute Genome Sequencing Center for Infectious Disease"/>
            <person name="Wu L."/>
            <person name="Ma J."/>
        </authorList>
    </citation>
    <scope>NUCLEOTIDE SEQUENCE [LARGE SCALE GENOMIC DNA]</scope>
    <source>
        <strain evidence="4 5">IBRC-M 10256</strain>
    </source>
</reference>
<dbReference type="SUPFAM" id="SSF54631">
    <property type="entry name" value="CBS-domain pair"/>
    <property type="match status" value="1"/>
</dbReference>
<name>A0ABD5NNS1_9EURY</name>
<dbReference type="AlphaFoldDB" id="A0ABD5NNS1"/>
<proteinExistence type="predicted"/>
<organism evidence="4 5">
    <name type="scientific">Halovivax cerinus</name>
    <dbReference type="NCBI Taxonomy" id="1487865"/>
    <lineage>
        <taxon>Archaea</taxon>
        <taxon>Methanobacteriati</taxon>
        <taxon>Methanobacteriota</taxon>
        <taxon>Stenosarchaea group</taxon>
        <taxon>Halobacteria</taxon>
        <taxon>Halobacteriales</taxon>
        <taxon>Natrialbaceae</taxon>
        <taxon>Halovivax</taxon>
    </lineage>
</organism>
<dbReference type="RefSeq" id="WP_256531326.1">
    <property type="nucleotide sequence ID" value="NZ_CP101824.1"/>
</dbReference>
<evidence type="ECO:0000313" key="5">
    <source>
        <dbReference type="Proteomes" id="UP001595846"/>
    </source>
</evidence>
<evidence type="ECO:0000313" key="4">
    <source>
        <dbReference type="EMBL" id="MFC3958328.1"/>
    </source>
</evidence>
<sequence>MPVQNLARSTVVTAEADEPVSKIASRMDDEHVGSVVVTDGDEPVGIVTDRDLATRVLGNGSNPDDTTAADVMSEDLTTVTDSDGFYTAAERMAENGVRRLPVTDADGNLEGIITADDFTELLADEQAQLSSIIQAQRPAYE</sequence>
<dbReference type="InterPro" id="IPR000644">
    <property type="entry name" value="CBS_dom"/>
</dbReference>
<evidence type="ECO:0000256" key="2">
    <source>
        <dbReference type="PROSITE-ProRule" id="PRU00703"/>
    </source>
</evidence>
<dbReference type="InterPro" id="IPR051257">
    <property type="entry name" value="Diverse_CBS-Domain"/>
</dbReference>
<dbReference type="SMART" id="SM00116">
    <property type="entry name" value="CBS"/>
    <property type="match status" value="2"/>
</dbReference>
<dbReference type="Pfam" id="PF00571">
    <property type="entry name" value="CBS"/>
    <property type="match status" value="2"/>
</dbReference>
<feature type="domain" description="CBS" evidence="3">
    <location>
        <begin position="7"/>
        <end position="66"/>
    </location>
</feature>
<evidence type="ECO:0000259" key="3">
    <source>
        <dbReference type="PROSITE" id="PS51371"/>
    </source>
</evidence>
<protein>
    <submittedName>
        <fullName evidence="4">CBS domain-containing protein</fullName>
    </submittedName>
</protein>